<comment type="similarity">
    <text evidence="2">Belongs to the BexD/CtrA/VexA family.</text>
</comment>
<dbReference type="GO" id="GO:0015288">
    <property type="term" value="F:porin activity"/>
    <property type="evidence" value="ECO:0007669"/>
    <property type="project" value="UniProtKB-KW"/>
</dbReference>
<organism evidence="18 19">
    <name type="scientific">Jannaschia donghaensis</name>
    <dbReference type="NCBI Taxonomy" id="420998"/>
    <lineage>
        <taxon>Bacteria</taxon>
        <taxon>Pseudomonadati</taxon>
        <taxon>Pseudomonadota</taxon>
        <taxon>Alphaproteobacteria</taxon>
        <taxon>Rhodobacterales</taxon>
        <taxon>Roseobacteraceae</taxon>
        <taxon>Jannaschia</taxon>
    </lineage>
</organism>
<protein>
    <submittedName>
        <fullName evidence="18">Polysialic acid transport protein KpsD</fullName>
    </submittedName>
</protein>
<dbReference type="Pfam" id="PF22461">
    <property type="entry name" value="SLBB_2"/>
    <property type="match status" value="1"/>
</dbReference>
<dbReference type="Pfam" id="PF02563">
    <property type="entry name" value="Poly_export"/>
    <property type="match status" value="1"/>
</dbReference>
<evidence type="ECO:0000256" key="3">
    <source>
        <dbReference type="ARBA" id="ARBA00022448"/>
    </source>
</evidence>
<feature type="chain" id="PRO_5005807902" evidence="15">
    <location>
        <begin position="23"/>
        <end position="379"/>
    </location>
</feature>
<keyword evidence="4" id="KW-1134">Transmembrane beta strand</keyword>
<evidence type="ECO:0000256" key="5">
    <source>
        <dbReference type="ARBA" id="ARBA00022597"/>
    </source>
</evidence>
<evidence type="ECO:0000256" key="10">
    <source>
        <dbReference type="ARBA" id="ARBA00023114"/>
    </source>
</evidence>
<keyword evidence="19" id="KW-1185">Reference proteome</keyword>
<dbReference type="Gene3D" id="3.10.560.10">
    <property type="entry name" value="Outer membrane lipoprotein wza domain like"/>
    <property type="match status" value="2"/>
</dbReference>
<keyword evidence="14" id="KW-0449">Lipoprotein</keyword>
<proteinExistence type="inferred from homology"/>
<evidence type="ECO:0000256" key="7">
    <source>
        <dbReference type="ARBA" id="ARBA00022729"/>
    </source>
</evidence>
<dbReference type="InterPro" id="IPR049712">
    <property type="entry name" value="Poly_export"/>
</dbReference>
<evidence type="ECO:0000256" key="6">
    <source>
        <dbReference type="ARBA" id="ARBA00022692"/>
    </source>
</evidence>
<gene>
    <name evidence="18" type="primary">kpsD</name>
    <name evidence="18" type="ORF">JDO7802_01779</name>
</gene>
<evidence type="ECO:0000256" key="12">
    <source>
        <dbReference type="ARBA" id="ARBA00023139"/>
    </source>
</evidence>
<evidence type="ECO:0000256" key="13">
    <source>
        <dbReference type="ARBA" id="ARBA00023237"/>
    </source>
</evidence>
<name>A0A0M6YHD3_9RHOB</name>
<dbReference type="OrthoDB" id="7198507at2"/>
<evidence type="ECO:0000256" key="1">
    <source>
        <dbReference type="ARBA" id="ARBA00004571"/>
    </source>
</evidence>
<keyword evidence="11" id="KW-0472">Membrane</keyword>
<evidence type="ECO:0000256" key="15">
    <source>
        <dbReference type="SAM" id="SignalP"/>
    </source>
</evidence>
<keyword evidence="6" id="KW-0812">Transmembrane</keyword>
<dbReference type="Proteomes" id="UP000049222">
    <property type="component" value="Unassembled WGS sequence"/>
</dbReference>
<evidence type="ECO:0000256" key="14">
    <source>
        <dbReference type="ARBA" id="ARBA00023288"/>
    </source>
</evidence>
<keyword evidence="5" id="KW-0762">Sugar transport</keyword>
<dbReference type="Gene3D" id="3.30.1950.10">
    <property type="entry name" value="wza like domain"/>
    <property type="match status" value="1"/>
</dbReference>
<feature type="domain" description="Polysaccharide export protein N-terminal" evidence="16">
    <location>
        <begin position="83"/>
        <end position="162"/>
    </location>
</feature>
<evidence type="ECO:0000313" key="19">
    <source>
        <dbReference type="Proteomes" id="UP000049222"/>
    </source>
</evidence>
<keyword evidence="10" id="KW-0626">Porin</keyword>
<dbReference type="GO" id="GO:0006811">
    <property type="term" value="P:monoatomic ion transport"/>
    <property type="evidence" value="ECO:0007669"/>
    <property type="project" value="UniProtKB-KW"/>
</dbReference>
<sequence length="379" mass="39877">MSKQATRTARSIALFLALTLVASCGTLPRSGPNKREIFQGSVLNGGDAFIVAVNPRVTAATAVTPALGFSSEFAHAGLLGADTIRPGDTLGLIIYENVEDGLLTNAGASASLIDEVQVDASGMIFIPYAGRLRAAGNTPEALRRLITRRLDEQTPDPQVVVRRLAGDGATVNVVGGTATQGVFPIERPTRTLTGMIAAAGGVAIEPDIALVNVKRGNRTETAYLSDLFKNPGMDIALRNGDTIFVEEDTRAFSVLGATGTQNRLEFETEVITAIEALAQVGGLNANLANPTGVFVFRNEPQEIAAAVMGRDDLIGTQRVVYVLDLTEPNGMFDARDFVIRDGDTIYVTEAPIVAWNRSVSALFGSLGTVTSAANTVTGL</sequence>
<keyword evidence="12" id="KW-0564">Palmitate</keyword>
<keyword evidence="7 15" id="KW-0732">Signal</keyword>
<evidence type="ECO:0000313" key="18">
    <source>
        <dbReference type="EMBL" id="CTQ49762.1"/>
    </source>
</evidence>
<feature type="signal peptide" evidence="15">
    <location>
        <begin position="1"/>
        <end position="22"/>
    </location>
</feature>
<dbReference type="RefSeq" id="WP_055084591.1">
    <property type="nucleotide sequence ID" value="NZ_CXSU01000011.1"/>
</dbReference>
<dbReference type="STRING" id="420998.JDO7802_01779"/>
<dbReference type="GO" id="GO:0046930">
    <property type="term" value="C:pore complex"/>
    <property type="evidence" value="ECO:0007669"/>
    <property type="project" value="UniProtKB-KW"/>
</dbReference>
<keyword evidence="8" id="KW-0625">Polysaccharide transport</keyword>
<dbReference type="EMBL" id="CXSU01000011">
    <property type="protein sequence ID" value="CTQ49762.1"/>
    <property type="molecule type" value="Genomic_DNA"/>
</dbReference>
<evidence type="ECO:0000259" key="16">
    <source>
        <dbReference type="Pfam" id="PF02563"/>
    </source>
</evidence>
<dbReference type="GO" id="GO:0009279">
    <property type="term" value="C:cell outer membrane"/>
    <property type="evidence" value="ECO:0007669"/>
    <property type="project" value="UniProtKB-SubCell"/>
</dbReference>
<evidence type="ECO:0000256" key="4">
    <source>
        <dbReference type="ARBA" id="ARBA00022452"/>
    </source>
</evidence>
<feature type="domain" description="SLBB" evidence="17">
    <location>
        <begin position="252"/>
        <end position="347"/>
    </location>
</feature>
<dbReference type="PANTHER" id="PTHR33619:SF3">
    <property type="entry name" value="POLYSACCHARIDE EXPORT PROTEIN GFCE-RELATED"/>
    <property type="match status" value="1"/>
</dbReference>
<evidence type="ECO:0000256" key="9">
    <source>
        <dbReference type="ARBA" id="ARBA00023065"/>
    </source>
</evidence>
<evidence type="ECO:0000256" key="11">
    <source>
        <dbReference type="ARBA" id="ARBA00023136"/>
    </source>
</evidence>
<dbReference type="InterPro" id="IPR054765">
    <property type="entry name" value="SLBB_dom"/>
</dbReference>
<evidence type="ECO:0000256" key="2">
    <source>
        <dbReference type="ARBA" id="ARBA00009450"/>
    </source>
</evidence>
<evidence type="ECO:0000256" key="8">
    <source>
        <dbReference type="ARBA" id="ARBA00023047"/>
    </source>
</evidence>
<reference evidence="18 19" key="1">
    <citation type="submission" date="2015-07" db="EMBL/GenBank/DDBJ databases">
        <authorList>
            <person name="Noorani M."/>
        </authorList>
    </citation>
    <scope>NUCLEOTIDE SEQUENCE [LARGE SCALE GENOMIC DNA]</scope>
    <source>
        <strain evidence="18 19">CECT 7802</strain>
    </source>
</reference>
<keyword evidence="13" id="KW-0998">Cell outer membrane</keyword>
<dbReference type="InterPro" id="IPR003715">
    <property type="entry name" value="Poly_export_N"/>
</dbReference>
<evidence type="ECO:0000259" key="17">
    <source>
        <dbReference type="Pfam" id="PF22461"/>
    </source>
</evidence>
<dbReference type="PANTHER" id="PTHR33619">
    <property type="entry name" value="POLYSACCHARIDE EXPORT PROTEIN GFCE-RELATED"/>
    <property type="match status" value="1"/>
</dbReference>
<keyword evidence="3" id="KW-0813">Transport</keyword>
<comment type="subcellular location">
    <subcellularLocation>
        <location evidence="1">Cell outer membrane</location>
        <topology evidence="1">Multi-pass membrane protein</topology>
    </subcellularLocation>
</comment>
<keyword evidence="9" id="KW-0406">Ion transport</keyword>
<dbReference type="GO" id="GO:0015159">
    <property type="term" value="F:polysaccharide transmembrane transporter activity"/>
    <property type="evidence" value="ECO:0007669"/>
    <property type="project" value="InterPro"/>
</dbReference>
<accession>A0A0M6YHD3</accession>
<dbReference type="PROSITE" id="PS51257">
    <property type="entry name" value="PROKAR_LIPOPROTEIN"/>
    <property type="match status" value="1"/>
</dbReference>
<dbReference type="AlphaFoldDB" id="A0A0M6YHD3"/>